<name>A0A165M2Y4_EXIGL</name>
<evidence type="ECO:0000313" key="1">
    <source>
        <dbReference type="EMBL" id="KZV98693.1"/>
    </source>
</evidence>
<evidence type="ECO:0000313" key="2">
    <source>
        <dbReference type="Proteomes" id="UP000077266"/>
    </source>
</evidence>
<keyword evidence="2" id="KW-1185">Reference proteome</keyword>
<reference evidence="1 2" key="1">
    <citation type="journal article" date="2016" name="Mol. Biol. Evol.">
        <title>Comparative Genomics of Early-Diverging Mushroom-Forming Fungi Provides Insights into the Origins of Lignocellulose Decay Capabilities.</title>
        <authorList>
            <person name="Nagy L.G."/>
            <person name="Riley R."/>
            <person name="Tritt A."/>
            <person name="Adam C."/>
            <person name="Daum C."/>
            <person name="Floudas D."/>
            <person name="Sun H."/>
            <person name="Yadav J.S."/>
            <person name="Pangilinan J."/>
            <person name="Larsson K.H."/>
            <person name="Matsuura K."/>
            <person name="Barry K."/>
            <person name="Labutti K."/>
            <person name="Kuo R."/>
            <person name="Ohm R.A."/>
            <person name="Bhattacharya S.S."/>
            <person name="Shirouzu T."/>
            <person name="Yoshinaga Y."/>
            <person name="Martin F.M."/>
            <person name="Grigoriev I.V."/>
            <person name="Hibbett D.S."/>
        </authorList>
    </citation>
    <scope>NUCLEOTIDE SEQUENCE [LARGE SCALE GENOMIC DNA]</scope>
    <source>
        <strain evidence="1 2">HHB12029</strain>
    </source>
</reference>
<organism evidence="1 2">
    <name type="scientific">Exidia glandulosa HHB12029</name>
    <dbReference type="NCBI Taxonomy" id="1314781"/>
    <lineage>
        <taxon>Eukaryota</taxon>
        <taxon>Fungi</taxon>
        <taxon>Dikarya</taxon>
        <taxon>Basidiomycota</taxon>
        <taxon>Agaricomycotina</taxon>
        <taxon>Agaricomycetes</taxon>
        <taxon>Auriculariales</taxon>
        <taxon>Exidiaceae</taxon>
        <taxon>Exidia</taxon>
    </lineage>
</organism>
<proteinExistence type="predicted"/>
<sequence length="115" mass="13605">VDFVYYANFPTHSEVTLARMEESYNRFHRHKAVFIDIGARNPQHFNFPKMHALSHFVAAIRNLGTADGYNTEASERLHIDYAKIAYRASNRRNYTKQMTRWLSRQKAVDRFDSHL</sequence>
<accession>A0A165M2Y4</accession>
<dbReference type="AlphaFoldDB" id="A0A165M2Y4"/>
<feature type="non-terminal residue" evidence="1">
    <location>
        <position position="115"/>
    </location>
</feature>
<protein>
    <submittedName>
        <fullName evidence="1">Uncharacterized protein</fullName>
    </submittedName>
</protein>
<gene>
    <name evidence="1" type="ORF">EXIGLDRAFT_566152</name>
</gene>
<dbReference type="InParanoid" id="A0A165M2Y4"/>
<feature type="non-terminal residue" evidence="1">
    <location>
        <position position="1"/>
    </location>
</feature>
<dbReference type="OrthoDB" id="3232941at2759"/>
<dbReference type="STRING" id="1314781.A0A165M2Y4"/>
<dbReference type="Proteomes" id="UP000077266">
    <property type="component" value="Unassembled WGS sequence"/>
</dbReference>
<dbReference type="EMBL" id="KV425916">
    <property type="protein sequence ID" value="KZV98693.1"/>
    <property type="molecule type" value="Genomic_DNA"/>
</dbReference>